<reference evidence="2 3" key="1">
    <citation type="journal article" date="2019" name="Plant Biotechnol. J.">
        <title>The red bayberry genome and genetic basis of sex determination.</title>
        <authorList>
            <person name="Jia H.M."/>
            <person name="Jia H.J."/>
            <person name="Cai Q.L."/>
            <person name="Wang Y."/>
            <person name="Zhao H.B."/>
            <person name="Yang W.F."/>
            <person name="Wang G.Y."/>
            <person name="Li Y.H."/>
            <person name="Zhan D.L."/>
            <person name="Shen Y.T."/>
            <person name="Niu Q.F."/>
            <person name="Chang L."/>
            <person name="Qiu J."/>
            <person name="Zhao L."/>
            <person name="Xie H.B."/>
            <person name="Fu W.Y."/>
            <person name="Jin J."/>
            <person name="Li X.W."/>
            <person name="Jiao Y."/>
            <person name="Zhou C.C."/>
            <person name="Tu T."/>
            <person name="Chai C.Y."/>
            <person name="Gao J.L."/>
            <person name="Fan L.J."/>
            <person name="van de Weg E."/>
            <person name="Wang J.Y."/>
            <person name="Gao Z.S."/>
        </authorList>
    </citation>
    <scope>NUCLEOTIDE SEQUENCE [LARGE SCALE GENOMIC DNA]</scope>
    <source>
        <tissue evidence="2">Leaves</tissue>
    </source>
</reference>
<organism evidence="2 3">
    <name type="scientific">Morella rubra</name>
    <name type="common">Chinese bayberry</name>
    <dbReference type="NCBI Taxonomy" id="262757"/>
    <lineage>
        <taxon>Eukaryota</taxon>
        <taxon>Viridiplantae</taxon>
        <taxon>Streptophyta</taxon>
        <taxon>Embryophyta</taxon>
        <taxon>Tracheophyta</taxon>
        <taxon>Spermatophyta</taxon>
        <taxon>Magnoliopsida</taxon>
        <taxon>eudicotyledons</taxon>
        <taxon>Gunneridae</taxon>
        <taxon>Pentapetalae</taxon>
        <taxon>rosids</taxon>
        <taxon>fabids</taxon>
        <taxon>Fagales</taxon>
        <taxon>Myricaceae</taxon>
        <taxon>Morella</taxon>
    </lineage>
</organism>
<dbReference type="AlphaFoldDB" id="A0A6A1WRI2"/>
<name>A0A6A1WRI2_9ROSI</name>
<feature type="compositionally biased region" description="Polar residues" evidence="1">
    <location>
        <begin position="37"/>
        <end position="56"/>
    </location>
</feature>
<keyword evidence="3" id="KW-1185">Reference proteome</keyword>
<comment type="caution">
    <text evidence="2">The sequence shown here is derived from an EMBL/GenBank/DDBJ whole genome shotgun (WGS) entry which is preliminary data.</text>
</comment>
<protein>
    <submittedName>
        <fullName evidence="2">Uncharacterized protein</fullName>
    </submittedName>
</protein>
<dbReference type="EMBL" id="RXIC02000019">
    <property type="protein sequence ID" value="KAB1226387.1"/>
    <property type="molecule type" value="Genomic_DNA"/>
</dbReference>
<gene>
    <name evidence="2" type="ORF">CJ030_MR1G004840</name>
</gene>
<feature type="region of interest" description="Disordered" evidence="1">
    <location>
        <begin position="37"/>
        <end position="58"/>
    </location>
</feature>
<evidence type="ECO:0000313" key="3">
    <source>
        <dbReference type="Proteomes" id="UP000516437"/>
    </source>
</evidence>
<sequence length="226" mass="25388">MSAGGKNLRCDLSVRAESTAGTLAVLGPSLRDFNELPSPTTASSVGTQSSCVSTSGIKHERGSTRGIALLKARTGGKLTVNIPDGRIGGCTEIECTSSVQFQRRRVLEHPYPEMNKKNRLVSVIYSRSAINQENRAKLKIVHASGARSVQRMKALLKNPKFEEINPSLLYKKRTLIKMACGHQKMHGKILKKWRHYSCNTSQRKSHTHKWRFLLRYWGRKRITCEV</sequence>
<accession>A0A6A1WRI2</accession>
<proteinExistence type="predicted"/>
<evidence type="ECO:0000256" key="1">
    <source>
        <dbReference type="SAM" id="MobiDB-lite"/>
    </source>
</evidence>
<dbReference type="Proteomes" id="UP000516437">
    <property type="component" value="Chromosome 1"/>
</dbReference>
<evidence type="ECO:0000313" key="2">
    <source>
        <dbReference type="EMBL" id="KAB1226387.1"/>
    </source>
</evidence>